<dbReference type="Pfam" id="PF13239">
    <property type="entry name" value="2TM"/>
    <property type="match status" value="1"/>
</dbReference>
<dbReference type="InterPro" id="IPR025698">
    <property type="entry name" value="2TM_dom"/>
</dbReference>
<keyword evidence="4" id="KW-1185">Reference proteome</keyword>
<dbReference type="RefSeq" id="WP_149731390.1">
    <property type="nucleotide sequence ID" value="NZ_FMXB01000005.1"/>
</dbReference>
<evidence type="ECO:0000259" key="2">
    <source>
        <dbReference type="Pfam" id="PF13239"/>
    </source>
</evidence>
<proteinExistence type="predicted"/>
<dbReference type="Proteomes" id="UP000323439">
    <property type="component" value="Unassembled WGS sequence"/>
</dbReference>
<gene>
    <name evidence="3" type="ORF">SAMN02910315_00777</name>
</gene>
<keyword evidence="1" id="KW-0472">Membrane</keyword>
<sequence>MSDVRSRAEKRVDNKIRFYINFSAYIVVNAMLFVLNWYFTPEFWWVAFPALFWGIGVLKDFLIAFVFISKFDSESYREQKIQEEMGKLRN</sequence>
<accession>A0A1G5VQ21</accession>
<reference evidence="3 4" key="1">
    <citation type="submission" date="2016-10" db="EMBL/GenBank/DDBJ databases">
        <authorList>
            <person name="Varghese N."/>
            <person name="Submissions S."/>
        </authorList>
    </citation>
    <scope>NUCLEOTIDE SEQUENCE [LARGE SCALE GENOMIC DNA]</scope>
    <source>
        <strain evidence="3 4">DSM 16643</strain>
    </source>
</reference>
<keyword evidence="1" id="KW-0812">Transmembrane</keyword>
<feature type="domain" description="2TM" evidence="2">
    <location>
        <begin position="7"/>
        <end position="85"/>
    </location>
</feature>
<evidence type="ECO:0000313" key="4">
    <source>
        <dbReference type="Proteomes" id="UP000323439"/>
    </source>
</evidence>
<evidence type="ECO:0000313" key="3">
    <source>
        <dbReference type="EMBL" id="SDA47991.1"/>
    </source>
</evidence>
<dbReference type="EMBL" id="FMXB01000005">
    <property type="protein sequence ID" value="SDA47991.1"/>
    <property type="molecule type" value="Genomic_DNA"/>
</dbReference>
<name>A0A1G5VQ21_9EURY</name>
<feature type="transmembrane region" description="Helical" evidence="1">
    <location>
        <begin position="20"/>
        <end position="39"/>
    </location>
</feature>
<feature type="transmembrane region" description="Helical" evidence="1">
    <location>
        <begin position="45"/>
        <end position="68"/>
    </location>
</feature>
<organism evidence="3 4">
    <name type="scientific">Methanobrevibacter millerae</name>
    <dbReference type="NCBI Taxonomy" id="230361"/>
    <lineage>
        <taxon>Archaea</taxon>
        <taxon>Methanobacteriati</taxon>
        <taxon>Methanobacteriota</taxon>
        <taxon>Methanomada group</taxon>
        <taxon>Methanobacteria</taxon>
        <taxon>Methanobacteriales</taxon>
        <taxon>Methanobacteriaceae</taxon>
        <taxon>Methanobrevibacter</taxon>
    </lineage>
</organism>
<dbReference type="AlphaFoldDB" id="A0A1G5VQ21"/>
<protein>
    <submittedName>
        <fullName evidence="3">2TM domain-containing protein</fullName>
    </submittedName>
</protein>
<dbReference type="OrthoDB" id="141933at2157"/>
<keyword evidence="1" id="KW-1133">Transmembrane helix</keyword>
<evidence type="ECO:0000256" key="1">
    <source>
        <dbReference type="SAM" id="Phobius"/>
    </source>
</evidence>